<keyword evidence="2" id="KW-0812">Transmembrane</keyword>
<proteinExistence type="predicted"/>
<dbReference type="CDD" id="cd06530">
    <property type="entry name" value="S26_SPase_I"/>
    <property type="match status" value="1"/>
</dbReference>
<dbReference type="GO" id="GO:0006465">
    <property type="term" value="P:signal peptide processing"/>
    <property type="evidence" value="ECO:0007669"/>
    <property type="project" value="InterPro"/>
</dbReference>
<dbReference type="InterPro" id="IPR001733">
    <property type="entry name" value="Peptidase_S26B"/>
</dbReference>
<evidence type="ECO:0000313" key="8">
    <source>
        <dbReference type="Proteomes" id="UP000614609"/>
    </source>
</evidence>
<comment type="subcellular location">
    <subcellularLocation>
        <location evidence="1">Membrane</location>
    </subcellularLocation>
</comment>
<dbReference type="OrthoDB" id="4822at2157"/>
<dbReference type="Pfam" id="PF10502">
    <property type="entry name" value="Peptidase_S26"/>
    <property type="match status" value="1"/>
</dbReference>
<dbReference type="Gene3D" id="2.10.109.10">
    <property type="entry name" value="Umud Fragment, subunit A"/>
    <property type="match status" value="1"/>
</dbReference>
<dbReference type="AlphaFoldDB" id="A0A830FYI6"/>
<dbReference type="EMBL" id="BMOO01000003">
    <property type="protein sequence ID" value="GGM67170.1"/>
    <property type="molecule type" value="Genomic_DNA"/>
</dbReference>
<dbReference type="Proteomes" id="UP000614609">
    <property type="component" value="Unassembled WGS sequence"/>
</dbReference>
<dbReference type="InterPro" id="IPR019533">
    <property type="entry name" value="Peptidase_S26"/>
</dbReference>
<dbReference type="RefSeq" id="WP_188871812.1">
    <property type="nucleotide sequence ID" value="NZ_BMOO01000003.1"/>
</dbReference>
<evidence type="ECO:0000256" key="1">
    <source>
        <dbReference type="ARBA" id="ARBA00004370"/>
    </source>
</evidence>
<dbReference type="PANTHER" id="PTHR10806">
    <property type="entry name" value="SIGNAL PEPTIDASE COMPLEX CATALYTIC SUBUNIT SEC11"/>
    <property type="match status" value="1"/>
</dbReference>
<accession>A0A830FYI6</accession>
<keyword evidence="4" id="KW-0472">Membrane</keyword>
<evidence type="ECO:0000313" key="7">
    <source>
        <dbReference type="EMBL" id="MBP1953187.1"/>
    </source>
</evidence>
<evidence type="ECO:0000256" key="2">
    <source>
        <dbReference type="ARBA" id="ARBA00022692"/>
    </source>
</evidence>
<reference evidence="7" key="3">
    <citation type="submission" date="2021-03" db="EMBL/GenBank/DDBJ databases">
        <title>Genomic Encyclopedia of Type Strains, Phase IV (KMG-IV): sequencing the most valuable type-strain genomes for metagenomic binning, comparative biology and taxonomic classification.</title>
        <authorList>
            <person name="Goeker M."/>
        </authorList>
    </citation>
    <scope>NUCLEOTIDE SEQUENCE</scope>
    <source>
        <strain evidence="7">DSM 22443</strain>
    </source>
</reference>
<comment type="caution">
    <text evidence="6">The sequence shown here is derived from an EMBL/GenBank/DDBJ whole genome shotgun (WGS) entry which is preliminary data.</text>
</comment>
<reference evidence="6" key="1">
    <citation type="journal article" date="2014" name="Int. J. Syst. Evol. Microbiol.">
        <title>Complete genome sequence of Corynebacterium casei LMG S-19264T (=DSM 44701T), isolated from a smear-ripened cheese.</title>
        <authorList>
            <consortium name="US DOE Joint Genome Institute (JGI-PGF)"/>
            <person name="Walter F."/>
            <person name="Albersmeier A."/>
            <person name="Kalinowski J."/>
            <person name="Ruckert C."/>
        </authorList>
    </citation>
    <scope>NUCLEOTIDE SEQUENCE</scope>
    <source>
        <strain evidence="6">JCM 16108</strain>
    </source>
</reference>
<keyword evidence="7" id="KW-0378">Hydrolase</keyword>
<evidence type="ECO:0000313" key="6">
    <source>
        <dbReference type="EMBL" id="GGM67170.1"/>
    </source>
</evidence>
<dbReference type="EC" id="3.4.-.-" evidence="7"/>
<reference evidence="6" key="2">
    <citation type="submission" date="2020-09" db="EMBL/GenBank/DDBJ databases">
        <authorList>
            <person name="Sun Q."/>
            <person name="Ohkuma M."/>
        </authorList>
    </citation>
    <scope>NUCLEOTIDE SEQUENCE</scope>
    <source>
        <strain evidence="6">JCM 16108</strain>
    </source>
</reference>
<protein>
    <submittedName>
        <fullName evidence="7">Signal peptidase</fullName>
        <ecNumber evidence="7">3.4.-.-</ecNumber>
    </submittedName>
</protein>
<evidence type="ECO:0000259" key="5">
    <source>
        <dbReference type="Pfam" id="PF10502"/>
    </source>
</evidence>
<dbReference type="Proteomes" id="UP000765891">
    <property type="component" value="Unassembled WGS sequence"/>
</dbReference>
<keyword evidence="8" id="KW-1185">Reference proteome</keyword>
<dbReference type="PANTHER" id="PTHR10806:SF6">
    <property type="entry name" value="SIGNAL PEPTIDASE COMPLEX CATALYTIC SUBUNIT SEC11"/>
    <property type="match status" value="1"/>
</dbReference>
<dbReference type="PRINTS" id="PR00728">
    <property type="entry name" value="SIGNALPTASE"/>
</dbReference>
<dbReference type="EMBL" id="JAGGKO010000001">
    <property type="protein sequence ID" value="MBP1953187.1"/>
    <property type="molecule type" value="Genomic_DNA"/>
</dbReference>
<evidence type="ECO:0000256" key="4">
    <source>
        <dbReference type="ARBA" id="ARBA00023136"/>
    </source>
</evidence>
<keyword evidence="3" id="KW-1133">Transmembrane helix</keyword>
<dbReference type="GO" id="GO:0004252">
    <property type="term" value="F:serine-type endopeptidase activity"/>
    <property type="evidence" value="ECO:0007669"/>
    <property type="project" value="InterPro"/>
</dbReference>
<name>A0A830FYI6_9EURY</name>
<sequence>MTQRTTLDGRTVRNLVGLLVLVAVVAPFVVTAAPQVVGATGSYTVLSSSMSPAIEAGDVVVVDGVDPADVEERDVVTFHPPEGHQLASVERVTHRVVDVVERDGTLYFETKGDANEQADSALVPASNVVGTVWFTIPKIGYVTQFAGTPLGTVTLVIVPAFLLVVSEVYDLLMPEDDAEE</sequence>
<dbReference type="InterPro" id="IPR036286">
    <property type="entry name" value="LexA/Signal_pep-like_sf"/>
</dbReference>
<gene>
    <name evidence="6" type="ORF">GCM10009017_16680</name>
    <name evidence="7" type="ORF">J2752_000068</name>
</gene>
<dbReference type="GO" id="GO:0016020">
    <property type="term" value="C:membrane"/>
    <property type="evidence" value="ECO:0007669"/>
    <property type="project" value="UniProtKB-SubCell"/>
</dbReference>
<feature type="domain" description="Peptidase S26" evidence="5">
    <location>
        <begin position="22"/>
        <end position="109"/>
    </location>
</feature>
<evidence type="ECO:0000256" key="3">
    <source>
        <dbReference type="ARBA" id="ARBA00022989"/>
    </source>
</evidence>
<dbReference type="SUPFAM" id="SSF51306">
    <property type="entry name" value="LexA/Signal peptidase"/>
    <property type="match status" value="1"/>
</dbReference>
<dbReference type="NCBIfam" id="TIGR02228">
    <property type="entry name" value="sigpep_I_arch"/>
    <property type="match status" value="1"/>
</dbReference>
<organism evidence="6 8">
    <name type="scientific">Halarchaeum rubridurum</name>
    <dbReference type="NCBI Taxonomy" id="489911"/>
    <lineage>
        <taxon>Archaea</taxon>
        <taxon>Methanobacteriati</taxon>
        <taxon>Methanobacteriota</taxon>
        <taxon>Stenosarchaea group</taxon>
        <taxon>Halobacteria</taxon>
        <taxon>Halobacteriales</taxon>
        <taxon>Halobacteriaceae</taxon>
    </lineage>
</organism>